<organism evidence="2 3">
    <name type="scientific">Sphingobium rhizovicinum</name>
    <dbReference type="NCBI Taxonomy" id="432308"/>
    <lineage>
        <taxon>Bacteria</taxon>
        <taxon>Pseudomonadati</taxon>
        <taxon>Pseudomonadota</taxon>
        <taxon>Alphaproteobacteria</taxon>
        <taxon>Sphingomonadales</taxon>
        <taxon>Sphingomonadaceae</taxon>
        <taxon>Sphingobium</taxon>
    </lineage>
</organism>
<gene>
    <name evidence="2" type="ORF">ACFOKF_18305</name>
</gene>
<keyword evidence="3" id="KW-1185">Reference proteome</keyword>
<keyword evidence="1" id="KW-1133">Transmembrane helix</keyword>
<sequence>MSADNSGTSAMIREGARQSMAWLHGWTGLVLGHILFVMCLAGTLSVFKPEISRWMRPEVSAPADPARAIEAATTWLSANTKGSTGWYLSAPDGRSNTVEATYDSDGAYLTRALDPVSGAPVARDTLGGEFFYRLHFELQIPYPWGRLLASLAAMLMLVAIVTGIIAHKRFFKDIFTFRPAKGQRSWLDGHNALGVLSLPFHIMITFTGLVTLASINMPWGIAAAYGTDLETLYSDLAPGAVDREPSGTKAPLAPIGPMLAQAERYFDAPVGRAYIFHPGDAAAVVTFYPVEQRAIGYLPGEMSFDGATGKLLKAWTEDRVGVRTYQTIYGLHMAHFAPLLTRWLYFLGGAMLTLAIATGMLLWIVKRRERAPLSIGNKVLERLNVGGLMGAAIGMAAFPIANRLLPLGMAARAEAEISVALWSAAAVLLAGLALPPAIGWPLLMGVLALCCALAALLGPIWASDMVLATGNAMLLATAVALAMLVWRQVRRKPAPAPARRRMAAA</sequence>
<feature type="transmembrane region" description="Helical" evidence="1">
    <location>
        <begin position="468"/>
        <end position="486"/>
    </location>
</feature>
<dbReference type="PANTHER" id="PTHR34219:SF4">
    <property type="entry name" value="PEPSY DOMAIN-CONTAINING PROTEIN"/>
    <property type="match status" value="1"/>
</dbReference>
<feature type="transmembrane region" description="Helical" evidence="1">
    <location>
        <begin position="442"/>
        <end position="462"/>
    </location>
</feature>
<dbReference type="RefSeq" id="WP_380797475.1">
    <property type="nucleotide sequence ID" value="NZ_JBHRVU010000004.1"/>
</dbReference>
<dbReference type="InterPro" id="IPR005625">
    <property type="entry name" value="PepSY-ass_TM"/>
</dbReference>
<evidence type="ECO:0000313" key="3">
    <source>
        <dbReference type="Proteomes" id="UP001595681"/>
    </source>
</evidence>
<dbReference type="PANTHER" id="PTHR34219">
    <property type="entry name" value="IRON-REGULATED INNER MEMBRANE PROTEIN-RELATED"/>
    <property type="match status" value="1"/>
</dbReference>
<proteinExistence type="predicted"/>
<comment type="caution">
    <text evidence="2">The sequence shown here is derived from an EMBL/GenBank/DDBJ whole genome shotgun (WGS) entry which is preliminary data.</text>
</comment>
<dbReference type="Proteomes" id="UP001595681">
    <property type="component" value="Unassembled WGS sequence"/>
</dbReference>
<evidence type="ECO:0000313" key="2">
    <source>
        <dbReference type="EMBL" id="MFC3443126.1"/>
    </source>
</evidence>
<dbReference type="EMBL" id="JBHRVU010000004">
    <property type="protein sequence ID" value="MFC3443126.1"/>
    <property type="molecule type" value="Genomic_DNA"/>
</dbReference>
<feature type="transmembrane region" description="Helical" evidence="1">
    <location>
        <begin position="385"/>
        <end position="405"/>
    </location>
</feature>
<dbReference type="Pfam" id="PF03929">
    <property type="entry name" value="PepSY_TM"/>
    <property type="match status" value="1"/>
</dbReference>
<feature type="transmembrane region" description="Helical" evidence="1">
    <location>
        <begin position="147"/>
        <end position="171"/>
    </location>
</feature>
<keyword evidence="1" id="KW-0812">Transmembrane</keyword>
<reference evidence="3" key="1">
    <citation type="journal article" date="2019" name="Int. J. Syst. Evol. Microbiol.">
        <title>The Global Catalogue of Microorganisms (GCM) 10K type strain sequencing project: providing services to taxonomists for standard genome sequencing and annotation.</title>
        <authorList>
            <consortium name="The Broad Institute Genomics Platform"/>
            <consortium name="The Broad Institute Genome Sequencing Center for Infectious Disease"/>
            <person name="Wu L."/>
            <person name="Ma J."/>
        </authorList>
    </citation>
    <scope>NUCLEOTIDE SEQUENCE [LARGE SCALE GENOMIC DNA]</scope>
    <source>
        <strain evidence="3">CCM 7491</strain>
    </source>
</reference>
<feature type="transmembrane region" description="Helical" evidence="1">
    <location>
        <begin position="21"/>
        <end position="47"/>
    </location>
</feature>
<protein>
    <submittedName>
        <fullName evidence="2">PepSY-associated TM helix domain-containing protein</fullName>
    </submittedName>
</protein>
<evidence type="ECO:0000256" key="1">
    <source>
        <dbReference type="SAM" id="Phobius"/>
    </source>
</evidence>
<keyword evidence="1" id="KW-0472">Membrane</keyword>
<feature type="transmembrane region" description="Helical" evidence="1">
    <location>
        <begin position="192"/>
        <end position="215"/>
    </location>
</feature>
<name>A0ABV7NLU7_9SPHN</name>
<feature type="transmembrane region" description="Helical" evidence="1">
    <location>
        <begin position="343"/>
        <end position="365"/>
    </location>
</feature>
<accession>A0ABV7NLU7</accession>
<feature type="transmembrane region" description="Helical" evidence="1">
    <location>
        <begin position="417"/>
        <end position="435"/>
    </location>
</feature>